<organism evidence="1 2">
    <name type="scientific">Rhizobium aethiopicum</name>
    <dbReference type="NCBI Taxonomy" id="1138170"/>
    <lineage>
        <taxon>Bacteria</taxon>
        <taxon>Pseudomonadati</taxon>
        <taxon>Pseudomonadota</taxon>
        <taxon>Alphaproteobacteria</taxon>
        <taxon>Hyphomicrobiales</taxon>
        <taxon>Rhizobiaceae</taxon>
        <taxon>Rhizobium/Agrobacterium group</taxon>
        <taxon>Rhizobium</taxon>
    </lineage>
</organism>
<dbReference type="RefSeq" id="WP_184456983.1">
    <property type="nucleotide sequence ID" value="NZ_JACIFV010000009.1"/>
</dbReference>
<reference evidence="1 2" key="1">
    <citation type="submission" date="2020-08" db="EMBL/GenBank/DDBJ databases">
        <title>Genomic Encyclopedia of Type Strains, Phase IV (KMG-V): Genome sequencing to study the core and pangenomes of soil and plant-associated prokaryotes.</title>
        <authorList>
            <person name="Whitman W."/>
        </authorList>
    </citation>
    <scope>NUCLEOTIDE SEQUENCE [LARGE SCALE GENOMIC DNA]</scope>
    <source>
        <strain evidence="1 2">SEMIA 4074</strain>
    </source>
</reference>
<dbReference type="EMBL" id="JACIFV010000009">
    <property type="protein sequence ID" value="MBB4192746.1"/>
    <property type="molecule type" value="Genomic_DNA"/>
</dbReference>
<dbReference type="Proteomes" id="UP000524492">
    <property type="component" value="Unassembled WGS sequence"/>
</dbReference>
<evidence type="ECO:0000313" key="2">
    <source>
        <dbReference type="Proteomes" id="UP000524492"/>
    </source>
</evidence>
<comment type="caution">
    <text evidence="1">The sequence shown here is derived from an EMBL/GenBank/DDBJ whole genome shotgun (WGS) entry which is preliminary data.</text>
</comment>
<keyword evidence="2" id="KW-1185">Reference proteome</keyword>
<protein>
    <submittedName>
        <fullName evidence="1">Uncharacterized protein</fullName>
    </submittedName>
</protein>
<name>A0A7W6MHJ2_9HYPH</name>
<accession>A0A7W6MHJ2</accession>
<evidence type="ECO:0000313" key="1">
    <source>
        <dbReference type="EMBL" id="MBB4192746.1"/>
    </source>
</evidence>
<proteinExistence type="predicted"/>
<sequence length="107" mass="11749">MKSPLLTFSSCLRHAFFEGAGYKDLERISDDDQRRWVEYDPTDLAPFKRMQEALAATDELLAGLRDLVETVQSGVDAGLILSVDGKRPDLQFLNAAVALLAKHGGGQ</sequence>
<dbReference type="AlphaFoldDB" id="A0A7W6MHJ2"/>
<gene>
    <name evidence="1" type="ORF">GGD53_002906</name>
</gene>